<feature type="compositionally biased region" description="Basic and acidic residues" evidence="1">
    <location>
        <begin position="114"/>
        <end position="124"/>
    </location>
</feature>
<dbReference type="EMBL" id="BAABME010003276">
    <property type="protein sequence ID" value="GAA0158166.1"/>
    <property type="molecule type" value="Genomic_DNA"/>
</dbReference>
<gene>
    <name evidence="2" type="ORF">LIER_15262</name>
</gene>
<feature type="compositionally biased region" description="Polar residues" evidence="1">
    <location>
        <begin position="129"/>
        <end position="138"/>
    </location>
</feature>
<feature type="compositionally biased region" description="Basic and acidic residues" evidence="1">
    <location>
        <begin position="163"/>
        <end position="175"/>
    </location>
</feature>
<evidence type="ECO:0000256" key="1">
    <source>
        <dbReference type="SAM" id="MobiDB-lite"/>
    </source>
</evidence>
<accession>A0AAV3Q5D7</accession>
<feature type="region of interest" description="Disordered" evidence="1">
    <location>
        <begin position="159"/>
        <end position="183"/>
    </location>
</feature>
<comment type="caution">
    <text evidence="2">The sequence shown here is derived from an EMBL/GenBank/DDBJ whole genome shotgun (WGS) entry which is preliminary data.</text>
</comment>
<dbReference type="Proteomes" id="UP001454036">
    <property type="component" value="Unassembled WGS sequence"/>
</dbReference>
<sequence length="241" mass="26976">MDAAIINSLLQCSLCEVESKLIRLDVDDLANGIIKCEFSMYATILSLKESFVSIQSVRISLSKAWNYQDLRVSRCPSLESSSDPKKECVYDLWIKAPVEKTWVVFRLNDESEDANSKRWREEQPRPSGVISTPASQHSLLRDNSDTPVLGKMSLPKMLCPKLGHGDKEKDLDKGVDPTTTMEDPAILARGKDLTQGVNQVDLMEVEKGSKSPIISNQLEIKDVHDKEKIHDRGTETDASFP</sequence>
<name>A0AAV3Q5D7_LITER</name>
<keyword evidence="3" id="KW-1185">Reference proteome</keyword>
<proteinExistence type="predicted"/>
<evidence type="ECO:0000313" key="3">
    <source>
        <dbReference type="Proteomes" id="UP001454036"/>
    </source>
</evidence>
<feature type="region of interest" description="Disordered" evidence="1">
    <location>
        <begin position="114"/>
        <end position="142"/>
    </location>
</feature>
<protein>
    <submittedName>
        <fullName evidence="2">Uncharacterized protein</fullName>
    </submittedName>
</protein>
<feature type="compositionally biased region" description="Basic and acidic residues" evidence="1">
    <location>
        <begin position="222"/>
        <end position="235"/>
    </location>
</feature>
<organism evidence="2 3">
    <name type="scientific">Lithospermum erythrorhizon</name>
    <name type="common">Purple gromwell</name>
    <name type="synonym">Lithospermum officinale var. erythrorhizon</name>
    <dbReference type="NCBI Taxonomy" id="34254"/>
    <lineage>
        <taxon>Eukaryota</taxon>
        <taxon>Viridiplantae</taxon>
        <taxon>Streptophyta</taxon>
        <taxon>Embryophyta</taxon>
        <taxon>Tracheophyta</taxon>
        <taxon>Spermatophyta</taxon>
        <taxon>Magnoliopsida</taxon>
        <taxon>eudicotyledons</taxon>
        <taxon>Gunneridae</taxon>
        <taxon>Pentapetalae</taxon>
        <taxon>asterids</taxon>
        <taxon>lamiids</taxon>
        <taxon>Boraginales</taxon>
        <taxon>Boraginaceae</taxon>
        <taxon>Boraginoideae</taxon>
        <taxon>Lithospermeae</taxon>
        <taxon>Lithospermum</taxon>
    </lineage>
</organism>
<feature type="region of interest" description="Disordered" evidence="1">
    <location>
        <begin position="222"/>
        <end position="241"/>
    </location>
</feature>
<evidence type="ECO:0000313" key="2">
    <source>
        <dbReference type="EMBL" id="GAA0158166.1"/>
    </source>
</evidence>
<dbReference type="AlphaFoldDB" id="A0AAV3Q5D7"/>
<reference evidence="2 3" key="1">
    <citation type="submission" date="2024-01" db="EMBL/GenBank/DDBJ databases">
        <title>The complete chloroplast genome sequence of Lithospermum erythrorhizon: insights into the phylogenetic relationship among Boraginaceae species and the maternal lineages of purple gromwells.</title>
        <authorList>
            <person name="Okada T."/>
            <person name="Watanabe K."/>
        </authorList>
    </citation>
    <scope>NUCLEOTIDE SEQUENCE [LARGE SCALE GENOMIC DNA]</scope>
</reference>